<accession>A0ABQ6WFE8</accession>
<dbReference type="Proteomes" id="UP000325395">
    <property type="component" value="Unassembled WGS sequence"/>
</dbReference>
<dbReference type="EMBL" id="ML735789">
    <property type="protein sequence ID" value="KAE8414241.1"/>
    <property type="molecule type" value="Genomic_DNA"/>
</dbReference>
<sequence>MLRIMRLSLAIRSHSASRPGSFAPHLMHPPLTWIRGCLSMCFFLTQLPRDGLIFQNVPWLDSVSTISIQLGLFVSNETFLFPLFDSCRMRSSLCDSNGCQFPPDITC</sequence>
<reference evidence="1 2" key="1">
    <citation type="submission" date="2019-04" db="EMBL/GenBank/DDBJ databases">
        <authorList>
            <consortium name="DOE Joint Genome Institute"/>
            <person name="Mondo S."/>
            <person name="Kjaerbolling I."/>
            <person name="Vesth T."/>
            <person name="Frisvad J.C."/>
            <person name="Nybo J.L."/>
            <person name="Theobald S."/>
            <person name="Kildgaard S."/>
            <person name="Isbrandt T."/>
            <person name="Kuo A."/>
            <person name="Sato A."/>
            <person name="Lyhne E.K."/>
            <person name="Kogle M.E."/>
            <person name="Wiebenga A."/>
            <person name="Kun R.S."/>
            <person name="Lubbers R.J."/>
            <person name="Makela M.R."/>
            <person name="Barry K."/>
            <person name="Chovatia M."/>
            <person name="Clum A."/>
            <person name="Daum C."/>
            <person name="Haridas S."/>
            <person name="He G."/>
            <person name="LaButti K."/>
            <person name="Lipzen A."/>
            <person name="Riley R."/>
            <person name="Salamov A."/>
            <person name="Simmons B.A."/>
            <person name="Magnuson J.K."/>
            <person name="Henrissat B."/>
            <person name="Mortensen U.H."/>
            <person name="Larsen T.O."/>
            <person name="Devries R.P."/>
            <person name="Grigoriev I.V."/>
            <person name="Machida M."/>
            <person name="Baker S.E."/>
            <person name="Andersen M.R."/>
            <person name="Cantor M.N."/>
            <person name="Hua S.X."/>
        </authorList>
    </citation>
    <scope>NUCLEOTIDE SEQUENCE [LARGE SCALE GENOMIC DNA]</scope>
    <source>
        <strain evidence="1 2">CBS 117616</strain>
    </source>
</reference>
<organism evidence="1 2">
    <name type="scientific">Aspergillus pseudocaelatus</name>
    <dbReference type="NCBI Taxonomy" id="1825620"/>
    <lineage>
        <taxon>Eukaryota</taxon>
        <taxon>Fungi</taxon>
        <taxon>Dikarya</taxon>
        <taxon>Ascomycota</taxon>
        <taxon>Pezizomycotina</taxon>
        <taxon>Eurotiomycetes</taxon>
        <taxon>Eurotiomycetidae</taxon>
        <taxon>Eurotiales</taxon>
        <taxon>Aspergillaceae</taxon>
        <taxon>Aspergillus</taxon>
        <taxon>Aspergillus subgen. Circumdati</taxon>
    </lineage>
</organism>
<keyword evidence="2" id="KW-1185">Reference proteome</keyword>
<protein>
    <submittedName>
        <fullName evidence="1">Uncharacterized protein</fullName>
    </submittedName>
</protein>
<evidence type="ECO:0000313" key="2">
    <source>
        <dbReference type="Proteomes" id="UP000325395"/>
    </source>
</evidence>
<evidence type="ECO:0000313" key="1">
    <source>
        <dbReference type="EMBL" id="KAE8414241.1"/>
    </source>
</evidence>
<name>A0ABQ6WFE8_9EURO</name>
<gene>
    <name evidence="1" type="ORF">BDV36DRAFT_265702</name>
</gene>
<proteinExistence type="predicted"/>